<dbReference type="EMBL" id="AP025637">
    <property type="protein sequence ID" value="BDG74308.1"/>
    <property type="molecule type" value="Genomic_DNA"/>
</dbReference>
<evidence type="ECO:0008006" key="3">
    <source>
        <dbReference type="Google" id="ProtNLM"/>
    </source>
</evidence>
<dbReference type="InterPro" id="IPR026286">
    <property type="entry name" value="MaiA/AMDase"/>
</dbReference>
<dbReference type="RefSeq" id="WP_244408492.1">
    <property type="nucleotide sequence ID" value="NZ_AP025637.1"/>
</dbReference>
<reference evidence="1 2" key="1">
    <citation type="journal article" date="2016" name="Microbes Environ.">
        <title>Phylogenetically diverse aerobic anoxygenic phototrophic bacteria isolated from epilithic biofilms in Tama river, Japan.</title>
        <authorList>
            <person name="Hirose S."/>
            <person name="Matsuura K."/>
            <person name="Haruta S."/>
        </authorList>
    </citation>
    <scope>NUCLEOTIDE SEQUENCE [LARGE SCALE GENOMIC DNA]</scope>
    <source>
        <strain evidence="1 2">S08</strain>
    </source>
</reference>
<dbReference type="InterPro" id="IPR053714">
    <property type="entry name" value="Iso_Racemase_Enz_sf"/>
</dbReference>
<evidence type="ECO:0000313" key="1">
    <source>
        <dbReference type="EMBL" id="BDG74308.1"/>
    </source>
</evidence>
<gene>
    <name evidence="1" type="ORF">Rmf_42370</name>
</gene>
<sequence length="244" mass="25504">MEHLVTGRFIGQLVPSSNRTVERTTERLLSDYPGLSSCYSRIAYRPDGSGQPEIGYDAPAVLAAAEMLAHAEVEAICWNGTKGAIDGFQVDRDLCATASARLGLPVTSVSLDVLEILRRLGARRIALVSQGTVARAQRIGDRFGEQGFPMTAVRGLGLGSNLEAASVSPATLGEAIRGCVAEATTDAVLIWGTNMPGLPVVAALEAECGVVVIDSCSVGIWGCLKALGLPGAPLLEHGKIFGFL</sequence>
<keyword evidence="2" id="KW-1185">Reference proteome</keyword>
<dbReference type="Gene3D" id="3.40.50.12500">
    <property type="match status" value="1"/>
</dbReference>
<dbReference type="PANTHER" id="PTHR40267:SF1">
    <property type="entry name" value="BLR3294 PROTEIN"/>
    <property type="match status" value="1"/>
</dbReference>
<dbReference type="Pfam" id="PF17645">
    <property type="entry name" value="Amdase"/>
    <property type="match status" value="1"/>
</dbReference>
<evidence type="ECO:0000313" key="2">
    <source>
        <dbReference type="Proteomes" id="UP000831327"/>
    </source>
</evidence>
<proteinExistence type="predicted"/>
<protein>
    <recommendedName>
        <fullName evidence="3">Maleate isomerase</fullName>
    </recommendedName>
</protein>
<organism evidence="1 2">
    <name type="scientific">Roseomonas fluvialis</name>
    <dbReference type="NCBI Taxonomy" id="1750527"/>
    <lineage>
        <taxon>Bacteria</taxon>
        <taxon>Pseudomonadati</taxon>
        <taxon>Pseudomonadota</taxon>
        <taxon>Alphaproteobacteria</taxon>
        <taxon>Acetobacterales</taxon>
        <taxon>Roseomonadaceae</taxon>
        <taxon>Roseomonas</taxon>
    </lineage>
</organism>
<dbReference type="Proteomes" id="UP000831327">
    <property type="component" value="Chromosome"/>
</dbReference>
<dbReference type="PANTHER" id="PTHR40267">
    <property type="entry name" value="BLR3294 PROTEIN"/>
    <property type="match status" value="1"/>
</dbReference>
<accession>A0ABN6P6K4</accession>
<name>A0ABN6P6K4_9PROT</name>